<evidence type="ECO:0000313" key="2">
    <source>
        <dbReference type="EMBL" id="GAA1837710.1"/>
    </source>
</evidence>
<dbReference type="EMBL" id="BAAANK010000006">
    <property type="protein sequence ID" value="GAA1837710.1"/>
    <property type="molecule type" value="Genomic_DNA"/>
</dbReference>
<accession>A0ABN2MU16</accession>
<proteinExistence type="predicted"/>
<evidence type="ECO:0000313" key="3">
    <source>
        <dbReference type="Proteomes" id="UP001501746"/>
    </source>
</evidence>
<feature type="transmembrane region" description="Helical" evidence="1">
    <location>
        <begin position="15"/>
        <end position="40"/>
    </location>
</feature>
<evidence type="ECO:0000256" key="1">
    <source>
        <dbReference type="SAM" id="Phobius"/>
    </source>
</evidence>
<keyword evidence="1" id="KW-1133">Transmembrane helix</keyword>
<dbReference type="RefSeq" id="WP_157427302.1">
    <property type="nucleotide sequence ID" value="NZ_BAAANK010000006.1"/>
</dbReference>
<reference evidence="2 3" key="1">
    <citation type="journal article" date="2019" name="Int. J. Syst. Evol. Microbiol.">
        <title>The Global Catalogue of Microorganisms (GCM) 10K type strain sequencing project: providing services to taxonomists for standard genome sequencing and annotation.</title>
        <authorList>
            <consortium name="The Broad Institute Genomics Platform"/>
            <consortium name="The Broad Institute Genome Sequencing Center for Infectious Disease"/>
            <person name="Wu L."/>
            <person name="Ma J."/>
        </authorList>
    </citation>
    <scope>NUCLEOTIDE SEQUENCE [LARGE SCALE GENOMIC DNA]</scope>
    <source>
        <strain evidence="2 3">JCM 14323</strain>
    </source>
</reference>
<protein>
    <recommendedName>
        <fullName evidence="4">Multidrug ABC transporter ATPase</fullName>
    </recommendedName>
</protein>
<dbReference type="Proteomes" id="UP001501746">
    <property type="component" value="Unassembled WGS sequence"/>
</dbReference>
<feature type="transmembrane region" description="Helical" evidence="1">
    <location>
        <begin position="52"/>
        <end position="77"/>
    </location>
</feature>
<name>A0ABN2MU16_9MICO</name>
<sequence>MSESDQGGNQRIERVLAYMFTTMVMLSIGAFIAVLIGTMAGAAENDGFSQGVWPVIIMLPWFGLPIAFLLLIALFIVHAVNRARSTRPRTN</sequence>
<keyword evidence="3" id="KW-1185">Reference proteome</keyword>
<gene>
    <name evidence="2" type="ORF">GCM10009750_23600</name>
</gene>
<keyword evidence="1" id="KW-0472">Membrane</keyword>
<comment type="caution">
    <text evidence="2">The sequence shown here is derived from an EMBL/GenBank/DDBJ whole genome shotgun (WGS) entry which is preliminary data.</text>
</comment>
<organism evidence="2 3">
    <name type="scientific">Agromyces salentinus</name>
    <dbReference type="NCBI Taxonomy" id="269421"/>
    <lineage>
        <taxon>Bacteria</taxon>
        <taxon>Bacillati</taxon>
        <taxon>Actinomycetota</taxon>
        <taxon>Actinomycetes</taxon>
        <taxon>Micrococcales</taxon>
        <taxon>Microbacteriaceae</taxon>
        <taxon>Agromyces</taxon>
    </lineage>
</organism>
<evidence type="ECO:0008006" key="4">
    <source>
        <dbReference type="Google" id="ProtNLM"/>
    </source>
</evidence>
<keyword evidence="1" id="KW-0812">Transmembrane</keyword>